<gene>
    <name evidence="9" type="primary">g2508</name>
    <name evidence="9" type="ORF">VP750_LOCUS2141</name>
</gene>
<organism evidence="9 10">
    <name type="scientific">Coccomyxa viridis</name>
    <dbReference type="NCBI Taxonomy" id="1274662"/>
    <lineage>
        <taxon>Eukaryota</taxon>
        <taxon>Viridiplantae</taxon>
        <taxon>Chlorophyta</taxon>
        <taxon>core chlorophytes</taxon>
        <taxon>Trebouxiophyceae</taxon>
        <taxon>Trebouxiophyceae incertae sedis</taxon>
        <taxon>Coccomyxaceae</taxon>
        <taxon>Coccomyxa</taxon>
    </lineage>
</organism>
<keyword evidence="5 7" id="KW-0496">Mitochondrion</keyword>
<dbReference type="EMBL" id="CAXHTA020000004">
    <property type="protein sequence ID" value="CAL5220482.1"/>
    <property type="molecule type" value="Genomic_DNA"/>
</dbReference>
<dbReference type="PANTHER" id="PTHR12049">
    <property type="entry name" value="PROTEIN ARGININE METHYLTRANSFERASE NDUFAF7, MITOCHONDRIAL"/>
    <property type="match status" value="1"/>
</dbReference>
<evidence type="ECO:0000256" key="6">
    <source>
        <dbReference type="ARBA" id="ARBA00048612"/>
    </source>
</evidence>
<dbReference type="EC" id="2.1.1.320" evidence="7"/>
<evidence type="ECO:0000256" key="5">
    <source>
        <dbReference type="ARBA" id="ARBA00023128"/>
    </source>
</evidence>
<comment type="similarity">
    <text evidence="2 7">Belongs to the NDUFAF7 family.</text>
</comment>
<evidence type="ECO:0000256" key="2">
    <source>
        <dbReference type="ARBA" id="ARBA00005891"/>
    </source>
</evidence>
<evidence type="ECO:0000313" key="10">
    <source>
        <dbReference type="Proteomes" id="UP001497392"/>
    </source>
</evidence>
<dbReference type="InterPro" id="IPR029063">
    <property type="entry name" value="SAM-dependent_MTases_sf"/>
</dbReference>
<comment type="function">
    <text evidence="7">Arginine methyltransferase involved in the assembly or stability of mitochondrial NADH:ubiquinone oxidoreductase complex (complex I).</text>
</comment>
<keyword evidence="4 7" id="KW-0808">Transferase</keyword>
<proteinExistence type="inferred from homology"/>
<reference evidence="9 10" key="1">
    <citation type="submission" date="2024-06" db="EMBL/GenBank/DDBJ databases">
        <authorList>
            <person name="Kraege A."/>
            <person name="Thomma B."/>
        </authorList>
    </citation>
    <scope>NUCLEOTIDE SEQUENCE [LARGE SCALE GENOMIC DNA]</scope>
</reference>
<accession>A0ABP1FSN1</accession>
<sequence>MLPFKSFLAAFVSTSTMRHVAKLPMLQRVTTSASAFDVDERMLRKFGAKKSTAISIDRSGLFQIEPHSHDIAQTKEPETPMVKHLRALIQFRGGPITVAEYMSEVLTNPTAGYYTQRNVFGSAGDFITSPEVSQLFGEMVGIWCVWMWQELGRPRQLRLVELGPGRGTLMADLLRSTAAFPDFARSVSVELVEVSDALKERQMSSLGCSTSAAEASADSSTFHSSLSGAEVRWHRSLDDVRGESPALYIAHEFFDALPVHHFQRTSRGWRERLVDASQDPTDPLHLRLVLAPNETPASKLLLPPRLAGLTPADRDSLDLLEVCPQGLGLAGELAKRVTAEGGAALVIDYGHDQPYADSLQAIKDHSFVPVLSQPGLADLSAHVDFSAIKHSVNTAEGSNASCHGPITQAHFLEALGIRERLEGLLQTASQEEGEQLISGYYRLVSSSSDDADSQRETAQPGEADAIRGEDGSDPLTQAAREEGMGITYKVLAITPQSSSSPIPF</sequence>
<evidence type="ECO:0000256" key="7">
    <source>
        <dbReference type="RuleBase" id="RU364114"/>
    </source>
</evidence>
<evidence type="ECO:0000256" key="4">
    <source>
        <dbReference type="ARBA" id="ARBA00022679"/>
    </source>
</evidence>
<dbReference type="Proteomes" id="UP001497392">
    <property type="component" value="Unassembled WGS sequence"/>
</dbReference>
<feature type="region of interest" description="Disordered" evidence="8">
    <location>
        <begin position="447"/>
        <end position="476"/>
    </location>
</feature>
<dbReference type="PANTHER" id="PTHR12049:SF7">
    <property type="entry name" value="PROTEIN ARGININE METHYLTRANSFERASE NDUFAF7, MITOCHONDRIAL"/>
    <property type="match status" value="1"/>
</dbReference>
<evidence type="ECO:0000256" key="3">
    <source>
        <dbReference type="ARBA" id="ARBA00022603"/>
    </source>
</evidence>
<dbReference type="InterPro" id="IPR038375">
    <property type="entry name" value="NDUFAF7_sf"/>
</dbReference>
<evidence type="ECO:0000313" key="9">
    <source>
        <dbReference type="EMBL" id="CAL5220482.1"/>
    </source>
</evidence>
<protein>
    <recommendedName>
        <fullName evidence="7">Protein arginine methyltransferase NDUFAF7</fullName>
        <ecNumber evidence="7">2.1.1.320</ecNumber>
    </recommendedName>
</protein>
<keyword evidence="3 7" id="KW-0489">Methyltransferase</keyword>
<dbReference type="SUPFAM" id="SSF53335">
    <property type="entry name" value="S-adenosyl-L-methionine-dependent methyltransferases"/>
    <property type="match status" value="1"/>
</dbReference>
<dbReference type="InterPro" id="IPR003788">
    <property type="entry name" value="NDUFAF7"/>
</dbReference>
<evidence type="ECO:0000256" key="1">
    <source>
        <dbReference type="ARBA" id="ARBA00004173"/>
    </source>
</evidence>
<comment type="catalytic activity">
    <reaction evidence="6 7">
        <text>L-arginyl-[protein] + 2 S-adenosyl-L-methionine = N(omega),N(omega)'-dimethyl-L-arginyl-[protein] + 2 S-adenosyl-L-homocysteine + 2 H(+)</text>
        <dbReference type="Rhea" id="RHEA:48108"/>
        <dbReference type="Rhea" id="RHEA-COMP:10532"/>
        <dbReference type="Rhea" id="RHEA-COMP:11992"/>
        <dbReference type="ChEBI" id="CHEBI:15378"/>
        <dbReference type="ChEBI" id="CHEBI:29965"/>
        <dbReference type="ChEBI" id="CHEBI:57856"/>
        <dbReference type="ChEBI" id="CHEBI:59789"/>
        <dbReference type="ChEBI" id="CHEBI:88221"/>
        <dbReference type="EC" id="2.1.1.320"/>
    </reaction>
</comment>
<evidence type="ECO:0000256" key="8">
    <source>
        <dbReference type="SAM" id="MobiDB-lite"/>
    </source>
</evidence>
<name>A0ABP1FSN1_9CHLO</name>
<comment type="caution">
    <text evidence="9">The sequence shown here is derived from an EMBL/GenBank/DDBJ whole genome shotgun (WGS) entry which is preliminary data.</text>
</comment>
<dbReference type="Gene3D" id="3.40.50.12710">
    <property type="match status" value="1"/>
</dbReference>
<comment type="subcellular location">
    <subcellularLocation>
        <location evidence="1 7">Mitochondrion</location>
    </subcellularLocation>
</comment>
<dbReference type="Pfam" id="PF02636">
    <property type="entry name" value="Methyltransf_28"/>
    <property type="match status" value="1"/>
</dbReference>
<keyword evidence="10" id="KW-1185">Reference proteome</keyword>